<dbReference type="EMBL" id="SRRZ01000021">
    <property type="protein sequence ID" value="NQE33876.1"/>
    <property type="molecule type" value="Genomic_DNA"/>
</dbReference>
<evidence type="ECO:0008006" key="3">
    <source>
        <dbReference type="Google" id="ProtNLM"/>
    </source>
</evidence>
<comment type="caution">
    <text evidence="1">The sequence shown here is derived from an EMBL/GenBank/DDBJ whole genome shotgun (WGS) entry which is preliminary data.</text>
</comment>
<sequence>MRLLANSERSQHLSQYYSFNYYSLQISNVKETKGLFRFMKRKRAENYLGNKNLLGEILSNIYGLPYYFDWPIEVNVTWESKILDVGCGTGDLLLRLAEEGFFNLTGLDPLIEGDILYKNGVQILKKK</sequence>
<reference evidence="1 2" key="1">
    <citation type="journal article" date="2020" name="Sci. Rep.">
        <title>A novel cyanobacterial geosmin producer, revising GeoA distribution and dispersion patterns in Bacteria.</title>
        <authorList>
            <person name="Churro C."/>
            <person name="Semedo-Aguiar A.P."/>
            <person name="Silva A.D."/>
            <person name="Pereira-Leal J.B."/>
            <person name="Leite R.B."/>
        </authorList>
    </citation>
    <scope>NUCLEOTIDE SEQUENCE [LARGE SCALE GENOMIC DNA]</scope>
    <source>
        <strain evidence="1 2">IPMA8</strain>
    </source>
</reference>
<accession>A0ABX2CUE6</accession>
<gene>
    <name evidence="1" type="ORF">E5S67_01598</name>
</gene>
<protein>
    <recommendedName>
        <fullName evidence="3">Methyltransferase domain-containing protein</fullName>
    </recommendedName>
</protein>
<evidence type="ECO:0000313" key="1">
    <source>
        <dbReference type="EMBL" id="NQE33876.1"/>
    </source>
</evidence>
<keyword evidence="2" id="KW-1185">Reference proteome</keyword>
<dbReference type="Gene3D" id="3.40.50.150">
    <property type="entry name" value="Vaccinia Virus protein VP39"/>
    <property type="match status" value="1"/>
</dbReference>
<evidence type="ECO:0000313" key="2">
    <source>
        <dbReference type="Proteomes" id="UP000702425"/>
    </source>
</evidence>
<dbReference type="RefSeq" id="WP_172186543.1">
    <property type="nucleotide sequence ID" value="NZ_CAWPPK010000124.1"/>
</dbReference>
<organism evidence="1 2">
    <name type="scientific">Microcoleus asticus IPMA8</name>
    <dbReference type="NCBI Taxonomy" id="2563858"/>
    <lineage>
        <taxon>Bacteria</taxon>
        <taxon>Bacillati</taxon>
        <taxon>Cyanobacteriota</taxon>
        <taxon>Cyanophyceae</taxon>
        <taxon>Oscillatoriophycideae</taxon>
        <taxon>Oscillatoriales</taxon>
        <taxon>Microcoleaceae</taxon>
        <taxon>Microcoleus</taxon>
        <taxon>Microcoleus asticus</taxon>
    </lineage>
</organism>
<dbReference type="SUPFAM" id="SSF53335">
    <property type="entry name" value="S-adenosyl-L-methionine-dependent methyltransferases"/>
    <property type="match status" value="1"/>
</dbReference>
<dbReference type="InterPro" id="IPR029063">
    <property type="entry name" value="SAM-dependent_MTases_sf"/>
</dbReference>
<proteinExistence type="predicted"/>
<dbReference type="CDD" id="cd02440">
    <property type="entry name" value="AdoMet_MTases"/>
    <property type="match status" value="1"/>
</dbReference>
<dbReference type="Proteomes" id="UP000702425">
    <property type="component" value="Unassembled WGS sequence"/>
</dbReference>
<name>A0ABX2CUE6_9CYAN</name>